<evidence type="ECO:0000313" key="3">
    <source>
        <dbReference type="Proteomes" id="UP000606172"/>
    </source>
</evidence>
<feature type="signal peptide" evidence="1">
    <location>
        <begin position="1"/>
        <end position="23"/>
    </location>
</feature>
<organism evidence="2 3">
    <name type="scientific">Sinosporangium siamense</name>
    <dbReference type="NCBI Taxonomy" id="1367973"/>
    <lineage>
        <taxon>Bacteria</taxon>
        <taxon>Bacillati</taxon>
        <taxon>Actinomycetota</taxon>
        <taxon>Actinomycetes</taxon>
        <taxon>Streptosporangiales</taxon>
        <taxon>Streptosporangiaceae</taxon>
        <taxon>Sinosporangium</taxon>
    </lineage>
</organism>
<evidence type="ECO:0000313" key="2">
    <source>
        <dbReference type="EMBL" id="GII92485.1"/>
    </source>
</evidence>
<keyword evidence="3" id="KW-1185">Reference proteome</keyword>
<evidence type="ECO:0000256" key="1">
    <source>
        <dbReference type="SAM" id="SignalP"/>
    </source>
</evidence>
<dbReference type="AlphaFoldDB" id="A0A919REM5"/>
<keyword evidence="1" id="KW-0732">Signal</keyword>
<feature type="chain" id="PRO_5037249588" evidence="1">
    <location>
        <begin position="24"/>
        <end position="69"/>
    </location>
</feature>
<accession>A0A919REM5</accession>
<name>A0A919REM5_9ACTN</name>
<proteinExistence type="predicted"/>
<protein>
    <submittedName>
        <fullName evidence="2">Uncharacterized protein</fullName>
    </submittedName>
</protein>
<reference evidence="2" key="1">
    <citation type="submission" date="2021-01" db="EMBL/GenBank/DDBJ databases">
        <title>Whole genome shotgun sequence of Sinosporangium siamense NBRC 109515.</title>
        <authorList>
            <person name="Komaki H."/>
            <person name="Tamura T."/>
        </authorList>
    </citation>
    <scope>NUCLEOTIDE SEQUENCE</scope>
    <source>
        <strain evidence="2">NBRC 109515</strain>
    </source>
</reference>
<dbReference type="EMBL" id="BOOW01000017">
    <property type="protein sequence ID" value="GII92485.1"/>
    <property type="molecule type" value="Genomic_DNA"/>
</dbReference>
<sequence>MRKELLFAWRAGMASAMRKTAMAAMIASSVIPAAEVRRRNGPSPRERLKAGRCVSDPLWRVSMVAVIDS</sequence>
<gene>
    <name evidence="2" type="ORF">Ssi02_27160</name>
</gene>
<dbReference type="Proteomes" id="UP000606172">
    <property type="component" value="Unassembled WGS sequence"/>
</dbReference>
<comment type="caution">
    <text evidence="2">The sequence shown here is derived from an EMBL/GenBank/DDBJ whole genome shotgun (WGS) entry which is preliminary data.</text>
</comment>